<accession>A0A508B1Q4</accession>
<proteinExistence type="predicted"/>
<comment type="caution">
    <text evidence="2">The sequence shown here is derived from an EMBL/GenBank/DDBJ whole genome shotgun (WGS) entry which is preliminary data.</text>
</comment>
<dbReference type="AlphaFoldDB" id="A0A508B1Q4"/>
<dbReference type="Proteomes" id="UP000320431">
    <property type="component" value="Unassembled WGS sequence"/>
</dbReference>
<evidence type="ECO:0000256" key="1">
    <source>
        <dbReference type="SAM" id="MobiDB-lite"/>
    </source>
</evidence>
<evidence type="ECO:0000313" key="3">
    <source>
        <dbReference type="Proteomes" id="UP000320431"/>
    </source>
</evidence>
<feature type="region of interest" description="Disordered" evidence="1">
    <location>
        <begin position="66"/>
        <end position="162"/>
    </location>
</feature>
<organism evidence="2 3">
    <name type="scientific">Marilutibacter maris</name>
    <dbReference type="NCBI Taxonomy" id="1605891"/>
    <lineage>
        <taxon>Bacteria</taxon>
        <taxon>Pseudomonadati</taxon>
        <taxon>Pseudomonadota</taxon>
        <taxon>Gammaproteobacteria</taxon>
        <taxon>Lysobacterales</taxon>
        <taxon>Lysobacteraceae</taxon>
        <taxon>Marilutibacter</taxon>
    </lineage>
</organism>
<sequence length="162" mass="17292">MPRSGASLGTVPPALRSTGDRGGAVGPAGVRSRRFWFLLPRQKEPAERRKPLILLQIARTTFIHTHGKMNLTPFAENKDRAQSPTRGGQSSPRISPASTRSLSHNACPATSPVLSGKSGSTSMRQRRNMTKSCVVVSTSTGSQSFSSSMVPRPRISSYAGSA</sequence>
<feature type="compositionally biased region" description="Polar residues" evidence="1">
    <location>
        <begin position="82"/>
        <end position="104"/>
    </location>
</feature>
<name>A0A508B1Q4_9GAMM</name>
<protein>
    <submittedName>
        <fullName evidence="2">Uncharacterized protein</fullName>
    </submittedName>
</protein>
<gene>
    <name evidence="2" type="ORF">FKV24_002390</name>
</gene>
<dbReference type="EMBL" id="VICD02000027">
    <property type="protein sequence ID" value="KAB8198361.1"/>
    <property type="molecule type" value="Genomic_DNA"/>
</dbReference>
<feature type="compositionally biased region" description="Low complexity" evidence="1">
    <location>
        <begin position="130"/>
        <end position="148"/>
    </location>
</feature>
<reference evidence="2 3" key="1">
    <citation type="submission" date="2019-10" db="EMBL/GenBank/DDBJ databases">
        <title>Lysobacter alkalisoli sp. nov., isolated from saline-alkaline soil.</title>
        <authorList>
            <person name="Sun J.-Q."/>
        </authorList>
    </citation>
    <scope>NUCLEOTIDE SEQUENCE [LARGE SCALE GENOMIC DNA]</scope>
    <source>
        <strain evidence="2 3">KCTC 42381</strain>
    </source>
</reference>
<feature type="region of interest" description="Disordered" evidence="1">
    <location>
        <begin position="1"/>
        <end position="27"/>
    </location>
</feature>
<evidence type="ECO:0000313" key="2">
    <source>
        <dbReference type="EMBL" id="KAB8198361.1"/>
    </source>
</evidence>